<dbReference type="SUPFAM" id="SSF56672">
    <property type="entry name" value="DNA/RNA polymerases"/>
    <property type="match status" value="1"/>
</dbReference>
<comment type="caution">
    <text evidence="5">The sequence shown here is derived from an EMBL/GenBank/DDBJ whole genome shotgun (WGS) entry which is preliminary data.</text>
</comment>
<evidence type="ECO:0000259" key="4">
    <source>
        <dbReference type="Pfam" id="PF24626"/>
    </source>
</evidence>
<dbReference type="Gene3D" id="3.30.70.270">
    <property type="match status" value="1"/>
</dbReference>
<evidence type="ECO:0000256" key="2">
    <source>
        <dbReference type="SAM" id="Phobius"/>
    </source>
</evidence>
<keyword evidence="2" id="KW-0472">Membrane</keyword>
<dbReference type="Pfam" id="PF24626">
    <property type="entry name" value="SH3_Tf2-1"/>
    <property type="match status" value="1"/>
</dbReference>
<accession>A0A6L2KYX0</accession>
<feature type="transmembrane region" description="Helical" evidence="2">
    <location>
        <begin position="1242"/>
        <end position="1261"/>
    </location>
</feature>
<feature type="region of interest" description="Disordered" evidence="1">
    <location>
        <begin position="445"/>
        <end position="464"/>
    </location>
</feature>
<keyword evidence="5" id="KW-0695">RNA-directed DNA polymerase</keyword>
<dbReference type="EMBL" id="BKCJ010003121">
    <property type="protein sequence ID" value="GEU53104.1"/>
    <property type="molecule type" value="Genomic_DNA"/>
</dbReference>
<evidence type="ECO:0000256" key="1">
    <source>
        <dbReference type="SAM" id="MobiDB-lite"/>
    </source>
</evidence>
<feature type="compositionally biased region" description="Polar residues" evidence="1">
    <location>
        <begin position="448"/>
        <end position="464"/>
    </location>
</feature>
<feature type="region of interest" description="Disordered" evidence="1">
    <location>
        <begin position="116"/>
        <end position="144"/>
    </location>
</feature>
<evidence type="ECO:0000259" key="3">
    <source>
        <dbReference type="Pfam" id="PF00078"/>
    </source>
</evidence>
<feature type="domain" description="Tf2-1-like SH3-like" evidence="4">
    <location>
        <begin position="688"/>
        <end position="752"/>
    </location>
</feature>
<keyword evidence="5" id="KW-0548">Nucleotidyltransferase</keyword>
<feature type="compositionally biased region" description="Acidic residues" evidence="1">
    <location>
        <begin position="120"/>
        <end position="134"/>
    </location>
</feature>
<keyword evidence="2" id="KW-0812">Transmembrane</keyword>
<dbReference type="AlphaFoldDB" id="A0A6L2KYX0"/>
<feature type="domain" description="Reverse transcriptase" evidence="3">
    <location>
        <begin position="575"/>
        <end position="642"/>
    </location>
</feature>
<dbReference type="Gene3D" id="3.10.10.10">
    <property type="entry name" value="HIV Type 1 Reverse Transcriptase, subunit A, domain 1"/>
    <property type="match status" value="1"/>
</dbReference>
<dbReference type="InterPro" id="IPR056924">
    <property type="entry name" value="SH3_Tf2-1"/>
</dbReference>
<protein>
    <submittedName>
        <fullName evidence="5">Putative reverse transcriptase domain-containing protein</fullName>
    </submittedName>
</protein>
<name>A0A6L2KYX0_TANCI</name>
<evidence type="ECO:0000313" key="5">
    <source>
        <dbReference type="EMBL" id="GEU53104.1"/>
    </source>
</evidence>
<dbReference type="InterPro" id="IPR043502">
    <property type="entry name" value="DNA/RNA_pol_sf"/>
</dbReference>
<dbReference type="InterPro" id="IPR000477">
    <property type="entry name" value="RT_dom"/>
</dbReference>
<dbReference type="PANTHER" id="PTHR46148">
    <property type="entry name" value="CHROMO DOMAIN-CONTAINING PROTEIN"/>
    <property type="match status" value="1"/>
</dbReference>
<dbReference type="PANTHER" id="PTHR46148:SF59">
    <property type="entry name" value="NUCLEOTIDYLTRANSFERASE, RIBONUCLEASE H"/>
    <property type="match status" value="1"/>
</dbReference>
<dbReference type="GO" id="GO:0003964">
    <property type="term" value="F:RNA-directed DNA polymerase activity"/>
    <property type="evidence" value="ECO:0007669"/>
    <property type="project" value="UniProtKB-KW"/>
</dbReference>
<dbReference type="Pfam" id="PF00078">
    <property type="entry name" value="RVT_1"/>
    <property type="match status" value="1"/>
</dbReference>
<gene>
    <name evidence="5" type="ORF">Tci_025082</name>
</gene>
<organism evidence="5">
    <name type="scientific">Tanacetum cinerariifolium</name>
    <name type="common">Dalmatian daisy</name>
    <name type="synonym">Chrysanthemum cinerariifolium</name>
    <dbReference type="NCBI Taxonomy" id="118510"/>
    <lineage>
        <taxon>Eukaryota</taxon>
        <taxon>Viridiplantae</taxon>
        <taxon>Streptophyta</taxon>
        <taxon>Embryophyta</taxon>
        <taxon>Tracheophyta</taxon>
        <taxon>Spermatophyta</taxon>
        <taxon>Magnoliopsida</taxon>
        <taxon>eudicotyledons</taxon>
        <taxon>Gunneridae</taxon>
        <taxon>Pentapetalae</taxon>
        <taxon>asterids</taxon>
        <taxon>campanulids</taxon>
        <taxon>Asterales</taxon>
        <taxon>Asteraceae</taxon>
        <taxon>Asteroideae</taxon>
        <taxon>Anthemideae</taxon>
        <taxon>Anthemidinae</taxon>
        <taxon>Tanacetum</taxon>
    </lineage>
</organism>
<dbReference type="CDD" id="cd01647">
    <property type="entry name" value="RT_LTR"/>
    <property type="match status" value="1"/>
</dbReference>
<keyword evidence="2" id="KW-1133">Transmembrane helix</keyword>
<reference evidence="5" key="1">
    <citation type="journal article" date="2019" name="Sci. Rep.">
        <title>Draft genome of Tanacetum cinerariifolium, the natural source of mosquito coil.</title>
        <authorList>
            <person name="Yamashiro T."/>
            <person name="Shiraishi A."/>
            <person name="Satake H."/>
            <person name="Nakayama K."/>
        </authorList>
    </citation>
    <scope>NUCLEOTIDE SEQUENCE</scope>
</reference>
<keyword evidence="5" id="KW-0808">Transferase</keyword>
<proteinExistence type="predicted"/>
<dbReference type="InterPro" id="IPR043128">
    <property type="entry name" value="Rev_trsase/Diguanyl_cyclase"/>
</dbReference>
<sequence>MPPKRTSTSEAPAMTQAAIGQLVVDIVATALETQVATMANDDNANRNPKPREAPIVRKCSYKEFMSCQPFNFKGSEGAIGLIRWFERTESVFSRSRCAEENKVTFATASAAICKNGGVTDVDDEDEEEASEEEKEEHVALADSTASASLVVDSVPSTKEINPFKTDESATTPPLPPTYCTTSRMTASPPPLLLSLPLPLPPPIILPRTRASMVLMRAAALSTYIIAPKSRTPPSGTPLILPIPLTTSSLPLPLHSIDHRVDVPEAVLPHPKKLYIAPGPIFKVKESSSVTVARSTGGFTTDYVLLAFWMPRLNVIQIESSTCYAEIGATMPTLLYLLRERLRMYERHGHSLWIPAIGHVLRNNNLNDNGNQGSGSGIARPVRPTRECTYTDFLKCQPMNFKSTKGIVGVALTWWKSHVKTVGHDAAYEELALLCERMFPEESDKIEKSSGNANTGNNQRTTEANQRGNGCYKCGAQGHFKRAFLKLKNKNHGNQGRNGNAPAKVYVVGNPGTNPDFNVVTGYHVFLAHVTIKKTKDKSEGKRLKDVPIVQDFPEVFPKDLSGLTSTRQEAPVLFVKKKDGSFRMCIDYRELNKLTVKNRYPLLRIDDLFDQLQGSSVYSKIDLRSGYHQLREHEEHLKEILELLKKEELYAKFYKCEFWIPKNPNKAAHDRQKSYADLKRKLMEFQVGDIVMLKVSLWKGVICFGKRGKLNPRYVGPFKLLEKVGSISYKLELPQQLSRVHSTFYVSNLKKCYFDEPLAVPLDGIHIDDKLYFLEELVEIIDREVKRLKQSHIPIVKGNRIKDSKVWIVLIEGQGSLGDTIICDINKTPDLTQRPPQNCPKCGNPVDGHYCQGCAILQKKFKEDLFTYCIENGILQYSFEPSNDNTNIVNALQEPFVVQKPRWKGAHYGYNCPPKVLIIPDLEPCNNQTVDELPQTVPSLDPTRYSEDGNSFTYDSRSNLVDDYPNVFDPPQPPLYSCEFYRNDALTPMLSTMEPDNSLSMRDEHLDTIPATESDEFIKSSVENLVPILSGSEGILDNMCDVPFHDNSPPVDASPSNSELVSLEVMEIVTPKVGGIDDDILLIVKDDILREKLLNVNLLIINIEALRDNPIPSSDFMINGSTTTHSDISLLEYEAFYEDHIKEISSGSTTTHSNYSLYDSFIFDLSINPLAPADRSDFYEFTDKLAHIISPLEYECFRFKNEPNSGDFTMDVVEDIFPTKEPRVHVHNVLPTHPTLQLNMDFIPFSEFLFAYVVWIFLPFLSHSVAPQYLLTFGNEYHF</sequence>